<accession>A0ABW0CRI0</accession>
<proteinExistence type="predicted"/>
<dbReference type="RefSeq" id="WP_380857874.1">
    <property type="nucleotide sequence ID" value="NZ_JBHSKM010000019.1"/>
</dbReference>
<gene>
    <name evidence="1" type="ORF">ACFPQ9_26020</name>
</gene>
<evidence type="ECO:0000313" key="2">
    <source>
        <dbReference type="Proteomes" id="UP001596263"/>
    </source>
</evidence>
<organism evidence="1 2">
    <name type="scientific">Streptomyces coerulescens</name>
    <dbReference type="NCBI Taxonomy" id="29304"/>
    <lineage>
        <taxon>Bacteria</taxon>
        <taxon>Bacillati</taxon>
        <taxon>Actinomycetota</taxon>
        <taxon>Actinomycetes</taxon>
        <taxon>Kitasatosporales</taxon>
        <taxon>Streptomycetaceae</taxon>
        <taxon>Streptomyces</taxon>
    </lineage>
</organism>
<name>A0ABW0CRI0_STRCD</name>
<protein>
    <submittedName>
        <fullName evidence="1">Uncharacterized protein</fullName>
    </submittedName>
</protein>
<keyword evidence="2" id="KW-1185">Reference proteome</keyword>
<reference evidence="2" key="1">
    <citation type="journal article" date="2019" name="Int. J. Syst. Evol. Microbiol.">
        <title>The Global Catalogue of Microorganisms (GCM) 10K type strain sequencing project: providing services to taxonomists for standard genome sequencing and annotation.</title>
        <authorList>
            <consortium name="The Broad Institute Genomics Platform"/>
            <consortium name="The Broad Institute Genome Sequencing Center for Infectious Disease"/>
            <person name="Wu L."/>
            <person name="Ma J."/>
        </authorList>
    </citation>
    <scope>NUCLEOTIDE SEQUENCE [LARGE SCALE GENOMIC DNA]</scope>
    <source>
        <strain evidence="2">KCTC 42586</strain>
    </source>
</reference>
<dbReference type="Proteomes" id="UP001596263">
    <property type="component" value="Unassembled WGS sequence"/>
</dbReference>
<dbReference type="EMBL" id="JBHSKM010000019">
    <property type="protein sequence ID" value="MFC5217300.1"/>
    <property type="molecule type" value="Genomic_DNA"/>
</dbReference>
<evidence type="ECO:0000313" key="1">
    <source>
        <dbReference type="EMBL" id="MFC5217300.1"/>
    </source>
</evidence>
<sequence>MDLTQPDPVDVALRVLLDQPSYAAQILIVTARMLELDARQPMKADSRKQALDIAIDTILSTLPDPVAQDSVARMYRALPPLAPQRTRGEYVLRLRQAAEALG</sequence>
<comment type="caution">
    <text evidence="1">The sequence shown here is derived from an EMBL/GenBank/DDBJ whole genome shotgun (WGS) entry which is preliminary data.</text>
</comment>